<evidence type="ECO:0000256" key="8">
    <source>
        <dbReference type="SAM" id="Phobius"/>
    </source>
</evidence>
<reference evidence="11" key="1">
    <citation type="submission" date="2025-08" db="UniProtKB">
        <authorList>
            <consortium name="RefSeq"/>
        </authorList>
    </citation>
    <scope>IDENTIFICATION</scope>
    <source>
        <tissue evidence="11">Liver</tissue>
    </source>
</reference>
<evidence type="ECO:0000256" key="6">
    <source>
        <dbReference type="ARBA" id="ARBA00023136"/>
    </source>
</evidence>
<evidence type="ECO:0000256" key="2">
    <source>
        <dbReference type="ARBA" id="ARBA00004760"/>
    </source>
</evidence>
<dbReference type="GO" id="GO:0050291">
    <property type="term" value="F:sphingosine N-acyltransferase activity"/>
    <property type="evidence" value="ECO:0007669"/>
    <property type="project" value="InterPro"/>
</dbReference>
<dbReference type="PANTHER" id="PTHR12560:SF6">
    <property type="entry name" value="CERAMIDE SYNTHASE 4"/>
    <property type="match status" value="1"/>
</dbReference>
<comment type="pathway">
    <text evidence="2">Lipid metabolism; sphingolipid metabolism.</text>
</comment>
<comment type="pathway">
    <text evidence="3">Sphingolipid metabolism.</text>
</comment>
<comment type="catalytic activity">
    <reaction evidence="7">
        <text>sphinganine + octadecanoyl-CoA = N-(octadecanoyl)-sphinganine + CoA + H(+)</text>
        <dbReference type="Rhea" id="RHEA:36547"/>
        <dbReference type="ChEBI" id="CHEBI:15378"/>
        <dbReference type="ChEBI" id="CHEBI:57287"/>
        <dbReference type="ChEBI" id="CHEBI:57394"/>
        <dbReference type="ChEBI" id="CHEBI:57817"/>
        <dbReference type="ChEBI" id="CHEBI:67033"/>
    </reaction>
    <physiologicalReaction direction="left-to-right" evidence="7">
        <dbReference type="Rhea" id="RHEA:36548"/>
    </physiologicalReaction>
</comment>
<evidence type="ECO:0000256" key="3">
    <source>
        <dbReference type="ARBA" id="ARBA00004991"/>
    </source>
</evidence>
<evidence type="ECO:0000259" key="9">
    <source>
        <dbReference type="Pfam" id="PF03798"/>
    </source>
</evidence>
<dbReference type="Pfam" id="PF03798">
    <property type="entry name" value="TRAM_LAG1_CLN8"/>
    <property type="match status" value="1"/>
</dbReference>
<dbReference type="Proteomes" id="UP000695026">
    <property type="component" value="Unplaced"/>
</dbReference>
<dbReference type="AlphaFoldDB" id="A0A9F2WMG0"/>
<proteinExistence type="predicted"/>
<evidence type="ECO:0000256" key="5">
    <source>
        <dbReference type="ARBA" id="ARBA00022989"/>
    </source>
</evidence>
<dbReference type="GO" id="GO:0046513">
    <property type="term" value="P:ceramide biosynthetic process"/>
    <property type="evidence" value="ECO:0007669"/>
    <property type="project" value="InterPro"/>
</dbReference>
<feature type="transmembrane region" description="Helical" evidence="8">
    <location>
        <begin position="52"/>
        <end position="78"/>
    </location>
</feature>
<dbReference type="PANTHER" id="PTHR12560">
    <property type="entry name" value="LONGEVITY ASSURANCE FACTOR 1 LAG1"/>
    <property type="match status" value="1"/>
</dbReference>
<evidence type="ECO:0000256" key="4">
    <source>
        <dbReference type="ARBA" id="ARBA00022692"/>
    </source>
</evidence>
<feature type="domain" description="TLC" evidence="9">
    <location>
        <begin position="1"/>
        <end position="74"/>
    </location>
</feature>
<evidence type="ECO:0000313" key="11">
    <source>
        <dbReference type="RefSeq" id="XP_007445250.2"/>
    </source>
</evidence>
<comment type="subcellular location">
    <subcellularLocation>
        <location evidence="1">Membrane</location>
        <topology evidence="1">Multi-pass membrane protein</topology>
    </subcellularLocation>
</comment>
<accession>A0A9F2WMG0</accession>
<evidence type="ECO:0000256" key="1">
    <source>
        <dbReference type="ARBA" id="ARBA00004141"/>
    </source>
</evidence>
<gene>
    <name evidence="11" type="primary">LOC103060356</name>
</gene>
<feature type="transmembrane region" description="Helical" evidence="8">
    <location>
        <begin position="12"/>
        <end position="32"/>
    </location>
</feature>
<sequence length="123" mass="14706">MFNYLKWQKTCNTLFFIFTALFLFTCLVIFPFKILYNTCYYSMELTQTFFGYYFFNALLIVLYLLDLFWLSLIIGMVYKFLIHGKFLSAVALDARFFGYADPRSARPHVPLLLVTFHFSQFEL</sequence>
<dbReference type="InterPro" id="IPR006634">
    <property type="entry name" value="TLC-dom"/>
</dbReference>
<keyword evidence="10" id="KW-1185">Reference proteome</keyword>
<protein>
    <submittedName>
        <fullName evidence="11">Ceramide synthase 4-like</fullName>
    </submittedName>
</protein>
<dbReference type="InterPro" id="IPR016439">
    <property type="entry name" value="Lag1/Lac1-like"/>
</dbReference>
<organism evidence="10 11">
    <name type="scientific">Python bivittatus</name>
    <name type="common">Burmese python</name>
    <name type="synonym">Python molurus bivittatus</name>
    <dbReference type="NCBI Taxonomy" id="176946"/>
    <lineage>
        <taxon>Eukaryota</taxon>
        <taxon>Metazoa</taxon>
        <taxon>Chordata</taxon>
        <taxon>Craniata</taxon>
        <taxon>Vertebrata</taxon>
        <taxon>Euteleostomi</taxon>
        <taxon>Lepidosauria</taxon>
        <taxon>Squamata</taxon>
        <taxon>Bifurcata</taxon>
        <taxon>Unidentata</taxon>
        <taxon>Episquamata</taxon>
        <taxon>Toxicofera</taxon>
        <taxon>Serpentes</taxon>
        <taxon>Henophidia</taxon>
        <taxon>Pythonidae</taxon>
        <taxon>Python</taxon>
    </lineage>
</organism>
<keyword evidence="6 8" id="KW-0472">Membrane</keyword>
<name>A0A9F2WMG0_PYTBI</name>
<dbReference type="RefSeq" id="XP_007445250.2">
    <property type="nucleotide sequence ID" value="XM_007445188.3"/>
</dbReference>
<keyword evidence="4 8" id="KW-0812">Transmembrane</keyword>
<evidence type="ECO:0000256" key="7">
    <source>
        <dbReference type="ARBA" id="ARBA00049036"/>
    </source>
</evidence>
<keyword evidence="5 8" id="KW-1133">Transmembrane helix</keyword>
<dbReference type="OrthoDB" id="537032at2759"/>
<dbReference type="GO" id="GO:0016020">
    <property type="term" value="C:membrane"/>
    <property type="evidence" value="ECO:0007669"/>
    <property type="project" value="UniProtKB-SubCell"/>
</dbReference>
<evidence type="ECO:0000313" key="10">
    <source>
        <dbReference type="Proteomes" id="UP000695026"/>
    </source>
</evidence>
<dbReference type="KEGG" id="pbi:103060356"/>
<dbReference type="GeneID" id="103060356"/>